<dbReference type="Pfam" id="PF14344">
    <property type="entry name" value="DUF4397"/>
    <property type="match status" value="1"/>
</dbReference>
<gene>
    <name evidence="2" type="ORF">KHA94_12020</name>
</gene>
<dbReference type="Proteomes" id="UP000681027">
    <property type="component" value="Unassembled WGS sequence"/>
</dbReference>
<organism evidence="2 3">
    <name type="scientific">Cytobacillus citreus</name>
    <dbReference type="NCBI Taxonomy" id="2833586"/>
    <lineage>
        <taxon>Bacteria</taxon>
        <taxon>Bacillati</taxon>
        <taxon>Bacillota</taxon>
        <taxon>Bacilli</taxon>
        <taxon>Bacillales</taxon>
        <taxon>Bacillaceae</taxon>
        <taxon>Cytobacillus</taxon>
    </lineage>
</organism>
<name>A0ABS5NVG9_9BACI</name>
<sequence>MSRNRNDNDLFQKAVKSDLLANYYKYSDPNKHIAYYQKHLHYMNMATHYLRSNMMSNHQNINGSGKIRFVHASTDAKNVDIYINGIRILRDFSFKEISNYMSIPIGKHQVDIYPAGNMVSTILSRKIKIEQDRLYTFISTGFVKNIKWVTLEDDPRVPKRETKVRFVHLSPDSPEMDIAVKDRDVLFSNLSFRKSTSYLGLSPMIVDLEARISGSSNIVLPFPQIQLKPNRAYSILLIGLAASEPKLEAIIIKG</sequence>
<evidence type="ECO:0000313" key="2">
    <source>
        <dbReference type="EMBL" id="MBS4190909.1"/>
    </source>
</evidence>
<dbReference type="InterPro" id="IPR025510">
    <property type="entry name" value="DUF4397"/>
</dbReference>
<comment type="caution">
    <text evidence="2">The sequence shown here is derived from an EMBL/GenBank/DDBJ whole genome shotgun (WGS) entry which is preliminary data.</text>
</comment>
<keyword evidence="3" id="KW-1185">Reference proteome</keyword>
<evidence type="ECO:0000259" key="1">
    <source>
        <dbReference type="Pfam" id="PF14344"/>
    </source>
</evidence>
<protein>
    <submittedName>
        <fullName evidence="2">DUF4397 domain-containing protein</fullName>
    </submittedName>
</protein>
<reference evidence="2 3" key="1">
    <citation type="submission" date="2021-05" db="EMBL/GenBank/DDBJ databases">
        <title>Novel Bacillus species.</title>
        <authorList>
            <person name="Liu G."/>
        </authorList>
    </citation>
    <scope>NUCLEOTIDE SEQUENCE [LARGE SCALE GENOMIC DNA]</scope>
    <source>
        <strain evidence="2 3">FJAT-49705</strain>
    </source>
</reference>
<proteinExistence type="predicted"/>
<dbReference type="RefSeq" id="WP_213102387.1">
    <property type="nucleotide sequence ID" value="NZ_JAGYPM010000003.1"/>
</dbReference>
<accession>A0ABS5NVG9</accession>
<dbReference type="EMBL" id="JAGYPM010000003">
    <property type="protein sequence ID" value="MBS4190909.1"/>
    <property type="molecule type" value="Genomic_DNA"/>
</dbReference>
<feature type="domain" description="DUF4397" evidence="1">
    <location>
        <begin position="66"/>
        <end position="178"/>
    </location>
</feature>
<evidence type="ECO:0000313" key="3">
    <source>
        <dbReference type="Proteomes" id="UP000681027"/>
    </source>
</evidence>